<accession>A0A498LPH5</accession>
<dbReference type="EMBL" id="QBIY01013350">
    <property type="protein sequence ID" value="RXN07255.1"/>
    <property type="molecule type" value="Genomic_DNA"/>
</dbReference>
<reference evidence="1 2" key="1">
    <citation type="submission" date="2018-03" db="EMBL/GenBank/DDBJ databases">
        <title>Draft genome sequence of Rohu Carp (Labeo rohita).</title>
        <authorList>
            <person name="Das P."/>
            <person name="Kushwaha B."/>
            <person name="Joshi C.G."/>
            <person name="Kumar D."/>
            <person name="Nagpure N.S."/>
            <person name="Sahoo L."/>
            <person name="Das S.P."/>
            <person name="Bit A."/>
            <person name="Patnaik S."/>
            <person name="Meher P.K."/>
            <person name="Jayasankar P."/>
            <person name="Koringa P.G."/>
            <person name="Patel N.V."/>
            <person name="Hinsu A.T."/>
            <person name="Kumar R."/>
            <person name="Pandey M."/>
            <person name="Agarwal S."/>
            <person name="Srivastava S."/>
            <person name="Singh M."/>
            <person name="Iquebal M.A."/>
            <person name="Jaiswal S."/>
            <person name="Angadi U.B."/>
            <person name="Kumar N."/>
            <person name="Raza M."/>
            <person name="Shah T.M."/>
            <person name="Rai A."/>
            <person name="Jena J.K."/>
        </authorList>
    </citation>
    <scope>NUCLEOTIDE SEQUENCE [LARGE SCALE GENOMIC DNA]</scope>
    <source>
        <strain evidence="1">DASCIFA01</strain>
        <tissue evidence="1">Testis</tissue>
    </source>
</reference>
<evidence type="ECO:0000313" key="2">
    <source>
        <dbReference type="Proteomes" id="UP000290572"/>
    </source>
</evidence>
<name>A0A498LPH5_LABRO</name>
<comment type="caution">
    <text evidence="1">The sequence shown here is derived from an EMBL/GenBank/DDBJ whole genome shotgun (WGS) entry which is preliminary data.</text>
</comment>
<protein>
    <submittedName>
        <fullName evidence="1">Uncharacterized protein</fullName>
    </submittedName>
</protein>
<evidence type="ECO:0000313" key="1">
    <source>
        <dbReference type="EMBL" id="RXN07255.1"/>
    </source>
</evidence>
<dbReference type="Proteomes" id="UP000290572">
    <property type="component" value="Unassembled WGS sequence"/>
</dbReference>
<sequence length="93" mass="10596">MYALMSPLQRVVRLGWAGDGMGEQSDGTDLLLEEWDDKKDDMLEQLRTPGPHSLPLRDTGHFLEQVVCICVPGWQDNSWPFALDSSTHRTSFY</sequence>
<organism evidence="1 2">
    <name type="scientific">Labeo rohita</name>
    <name type="common">Indian major carp</name>
    <name type="synonym">Cyprinus rohita</name>
    <dbReference type="NCBI Taxonomy" id="84645"/>
    <lineage>
        <taxon>Eukaryota</taxon>
        <taxon>Metazoa</taxon>
        <taxon>Chordata</taxon>
        <taxon>Craniata</taxon>
        <taxon>Vertebrata</taxon>
        <taxon>Euteleostomi</taxon>
        <taxon>Actinopterygii</taxon>
        <taxon>Neopterygii</taxon>
        <taxon>Teleostei</taxon>
        <taxon>Ostariophysi</taxon>
        <taxon>Cypriniformes</taxon>
        <taxon>Cyprinidae</taxon>
        <taxon>Labeoninae</taxon>
        <taxon>Labeonini</taxon>
        <taxon>Labeo</taxon>
    </lineage>
</organism>
<gene>
    <name evidence="1" type="ORF">ROHU_011970</name>
</gene>
<dbReference type="AlphaFoldDB" id="A0A498LPH5"/>
<keyword evidence="2" id="KW-1185">Reference proteome</keyword>
<proteinExistence type="predicted"/>